<name>A0A395NVD0_TRIAR</name>
<dbReference type="SUPFAM" id="SSF89796">
    <property type="entry name" value="CoA-transferase family III (CaiB/BaiF)"/>
    <property type="match status" value="2"/>
</dbReference>
<dbReference type="EMBL" id="PXOA01000128">
    <property type="protein sequence ID" value="RFU80005.1"/>
    <property type="molecule type" value="Genomic_DNA"/>
</dbReference>
<evidence type="ECO:0000256" key="1">
    <source>
        <dbReference type="ARBA" id="ARBA00008383"/>
    </source>
</evidence>
<dbReference type="GO" id="GO:0016740">
    <property type="term" value="F:transferase activity"/>
    <property type="evidence" value="ECO:0007669"/>
    <property type="project" value="UniProtKB-KW"/>
</dbReference>
<reference evidence="2 3" key="1">
    <citation type="journal article" date="2018" name="PLoS Pathog.">
        <title>Evolution of structural diversity of trichothecenes, a family of toxins produced by plant pathogenic and entomopathogenic fungi.</title>
        <authorList>
            <person name="Proctor R.H."/>
            <person name="McCormick S.P."/>
            <person name="Kim H.S."/>
            <person name="Cardoza R.E."/>
            <person name="Stanley A.M."/>
            <person name="Lindo L."/>
            <person name="Kelly A."/>
            <person name="Brown D.W."/>
            <person name="Lee T."/>
            <person name="Vaughan M.M."/>
            <person name="Alexander N.J."/>
            <person name="Busman M."/>
            <person name="Gutierrez S."/>
        </authorList>
    </citation>
    <scope>NUCLEOTIDE SEQUENCE [LARGE SCALE GENOMIC DNA]</scope>
    <source>
        <strain evidence="2 3">IBT 40837</strain>
    </source>
</reference>
<comment type="caution">
    <text evidence="2">The sequence shown here is derived from an EMBL/GenBank/DDBJ whole genome shotgun (WGS) entry which is preliminary data.</text>
</comment>
<organism evidence="2 3">
    <name type="scientific">Trichoderma arundinaceum</name>
    <dbReference type="NCBI Taxonomy" id="490622"/>
    <lineage>
        <taxon>Eukaryota</taxon>
        <taxon>Fungi</taxon>
        <taxon>Dikarya</taxon>
        <taxon>Ascomycota</taxon>
        <taxon>Pezizomycotina</taxon>
        <taxon>Sordariomycetes</taxon>
        <taxon>Hypocreomycetidae</taxon>
        <taxon>Hypocreales</taxon>
        <taxon>Hypocreaceae</taxon>
        <taxon>Trichoderma</taxon>
    </lineage>
</organism>
<dbReference type="Proteomes" id="UP000266272">
    <property type="component" value="Unassembled WGS sequence"/>
</dbReference>
<evidence type="ECO:0000313" key="2">
    <source>
        <dbReference type="EMBL" id="RFU80005.1"/>
    </source>
</evidence>
<keyword evidence="2" id="KW-0808">Transferase</keyword>
<gene>
    <name evidence="2" type="ORF">TARUN_2227</name>
</gene>
<dbReference type="Gene3D" id="3.40.50.10540">
    <property type="entry name" value="Crotonobetainyl-coa:carnitine coa-transferase, domain 1"/>
    <property type="match status" value="1"/>
</dbReference>
<dbReference type="OrthoDB" id="2308815at2759"/>
<dbReference type="InterPro" id="IPR052985">
    <property type="entry name" value="CoA-trans_III_biosynth/detox"/>
</dbReference>
<protein>
    <submittedName>
        <fullName evidence="2">Transferase family III</fullName>
    </submittedName>
</protein>
<dbReference type="PANTHER" id="PTHR48229">
    <property type="entry name" value="CAIB/BAIF FAMILY ENZYME (AFU_ORTHOLOGUE AFUA_1G05360)-RELATED"/>
    <property type="match status" value="1"/>
</dbReference>
<dbReference type="InterPro" id="IPR003673">
    <property type="entry name" value="CoA-Trfase_fam_III"/>
</dbReference>
<dbReference type="AlphaFoldDB" id="A0A395NVD0"/>
<dbReference type="STRING" id="490622.A0A395NVD0"/>
<accession>A0A395NVD0</accession>
<evidence type="ECO:0000313" key="3">
    <source>
        <dbReference type="Proteomes" id="UP000266272"/>
    </source>
</evidence>
<comment type="similarity">
    <text evidence="1">Belongs to the CoA-transferase III family.</text>
</comment>
<sequence length="554" mass="62326">MAELQNSHSTHYSVPLESKNVFYEGTAKPSIPINWRLAESTAALKALEATAVNVLLKRKYNVSPQNVIINTDHAQLFLMSAFIWTIHYNGVDLTPFTATSDPEYLKAFPNKWDLHRFNVGLHRRLITNIYKTKDGRYYHTHGSINPDPSLDSLGLPHDREVKDYDEALKPFVDKVSLIDSVTLDDLENDKYKQSGTVCLSMDEYKNSEQGKANAHVGLFEIESVFLDTQPPCWWPDTPQTSPQRPLAGLKVLDLGRAIAVPTATRGLAELGASILRVTAAHVTDMVITLSEFGWGKWNCHLDFRKEEDRQRMRELVWEADVVVQGYRPGVLDKYGFSPEGLLDICKERERGLIVQISDASTGVSLQFGRAMGNNEPVSPFFPNSDIGTGVSGTIGILVALLKRGESGGSYRVDIALNYYSQWLVNSVGTYSHDVWDDLWTRNGKQIFRHYHDQFYTLEKYRSTLKNSSPHLWNPDFFENRYAYGYGKPIKTVKPIAQYRGGENTTGGSAKWPQEAWMLNLSEALKSPLSAISGLLSGDKVVNLRLIFRANVSVL</sequence>
<dbReference type="Pfam" id="PF02515">
    <property type="entry name" value="CoA_transf_3"/>
    <property type="match status" value="1"/>
</dbReference>
<dbReference type="InterPro" id="IPR023606">
    <property type="entry name" value="CoA-Trfase_III_dom_1_sf"/>
</dbReference>
<proteinExistence type="inferred from homology"/>
<keyword evidence="3" id="KW-1185">Reference proteome</keyword>
<dbReference type="PANTHER" id="PTHR48229:SF2">
    <property type="entry name" value="CAIB_BAIF FAMILY PROTEIN"/>
    <property type="match status" value="1"/>
</dbReference>